<dbReference type="PANTHER" id="PTHR24320:SF148">
    <property type="entry name" value="NAD(P)-BINDING ROSSMANN-FOLD SUPERFAMILY PROTEIN"/>
    <property type="match status" value="1"/>
</dbReference>
<dbReference type="InterPro" id="IPR036291">
    <property type="entry name" value="NAD(P)-bd_dom_sf"/>
</dbReference>
<evidence type="ECO:0000256" key="2">
    <source>
        <dbReference type="ARBA" id="ARBA00023002"/>
    </source>
</evidence>
<name>A0A543DNM9_9PSEU</name>
<dbReference type="AlphaFoldDB" id="A0A543DNM9"/>
<dbReference type="OrthoDB" id="4577644at2"/>
<accession>A0A543DNM9</accession>
<evidence type="ECO:0000256" key="1">
    <source>
        <dbReference type="ARBA" id="ARBA00006484"/>
    </source>
</evidence>
<dbReference type="GO" id="GO:0016491">
    <property type="term" value="F:oxidoreductase activity"/>
    <property type="evidence" value="ECO:0007669"/>
    <property type="project" value="UniProtKB-KW"/>
</dbReference>
<proteinExistence type="inferred from homology"/>
<gene>
    <name evidence="3" type="ORF">FB558_3453</name>
</gene>
<dbReference type="Gene3D" id="3.40.50.720">
    <property type="entry name" value="NAD(P)-binding Rossmann-like Domain"/>
    <property type="match status" value="1"/>
</dbReference>
<reference evidence="3 4" key="1">
    <citation type="submission" date="2019-06" db="EMBL/GenBank/DDBJ databases">
        <title>Sequencing the genomes of 1000 actinobacteria strains.</title>
        <authorList>
            <person name="Klenk H.-P."/>
        </authorList>
    </citation>
    <scope>NUCLEOTIDE SEQUENCE [LARGE SCALE GENOMIC DNA]</scope>
    <source>
        <strain evidence="3 4">DSM 45301</strain>
    </source>
</reference>
<dbReference type="Pfam" id="PF00106">
    <property type="entry name" value="adh_short"/>
    <property type="match status" value="1"/>
</dbReference>
<dbReference type="Proteomes" id="UP000315677">
    <property type="component" value="Unassembled WGS sequence"/>
</dbReference>
<evidence type="ECO:0000313" key="3">
    <source>
        <dbReference type="EMBL" id="TQM10929.1"/>
    </source>
</evidence>
<dbReference type="PANTHER" id="PTHR24320">
    <property type="entry name" value="RETINOL DEHYDROGENASE"/>
    <property type="match status" value="1"/>
</dbReference>
<evidence type="ECO:0000313" key="4">
    <source>
        <dbReference type="Proteomes" id="UP000315677"/>
    </source>
</evidence>
<dbReference type="SUPFAM" id="SSF51735">
    <property type="entry name" value="NAD(P)-binding Rossmann-fold domains"/>
    <property type="match status" value="1"/>
</dbReference>
<keyword evidence="4" id="KW-1185">Reference proteome</keyword>
<comment type="caution">
    <text evidence="3">The sequence shown here is derived from an EMBL/GenBank/DDBJ whole genome shotgun (WGS) entry which is preliminary data.</text>
</comment>
<organism evidence="3 4">
    <name type="scientific">Pseudonocardia kunmingensis</name>
    <dbReference type="NCBI Taxonomy" id="630975"/>
    <lineage>
        <taxon>Bacteria</taxon>
        <taxon>Bacillati</taxon>
        <taxon>Actinomycetota</taxon>
        <taxon>Actinomycetes</taxon>
        <taxon>Pseudonocardiales</taxon>
        <taxon>Pseudonocardiaceae</taxon>
        <taxon>Pseudonocardia</taxon>
    </lineage>
</organism>
<comment type="similarity">
    <text evidence="1">Belongs to the short-chain dehydrogenases/reductases (SDR) family.</text>
</comment>
<dbReference type="NCBIfam" id="NF004846">
    <property type="entry name" value="PRK06197.1"/>
    <property type="match status" value="1"/>
</dbReference>
<dbReference type="PRINTS" id="PR00081">
    <property type="entry name" value="GDHRDH"/>
</dbReference>
<dbReference type="RefSeq" id="WP_142054664.1">
    <property type="nucleotide sequence ID" value="NZ_VFPA01000002.1"/>
</dbReference>
<keyword evidence="2" id="KW-0560">Oxidoreductase</keyword>
<dbReference type="InterPro" id="IPR002347">
    <property type="entry name" value="SDR_fam"/>
</dbReference>
<protein>
    <submittedName>
        <fullName evidence="3">Protochlorophyllide reductase</fullName>
    </submittedName>
</protein>
<dbReference type="EMBL" id="VFPA01000002">
    <property type="protein sequence ID" value="TQM10929.1"/>
    <property type="molecule type" value="Genomic_DNA"/>
</dbReference>
<sequence>MTWTPTDMPDQSGRTVLVTGATSGLGFAAAVALARGGARVLLTARDPERGKAALDRVQGAGGDAELVELDLADLASVRRAAADVRARTGDALHVLMNNAGVMATPRAATVDGFELQIGTNHLGHAALTWLLMPALRAAGAARVVTVSSLAHRGPGLNVDDLHFARRAYRPDLAYSQSKLANLLFTAELDRRLRAAADDVIAVAAHPGLTDTELLGNSLRRRGPEWLATTGRLVNRVITQPVRRGVLPQLYAATAAQVRGGDYIGPGGLAETRGLPAPARRSSAAQDPELARRLWVATAEATGVEPDPA</sequence>